<feature type="domain" description="Response regulatory" evidence="5">
    <location>
        <begin position="15"/>
        <end position="133"/>
    </location>
</feature>
<proteinExistence type="predicted"/>
<evidence type="ECO:0000313" key="7">
    <source>
        <dbReference type="Proteomes" id="UP000321638"/>
    </source>
</evidence>
<feature type="modified residue" description="4-aspartylphosphate" evidence="4">
    <location>
        <position position="65"/>
    </location>
</feature>
<reference evidence="6 7" key="1">
    <citation type="submission" date="2019-06" db="EMBL/GenBank/DDBJ databases">
        <title>New taxonomy in bacterial strain CC-CFT640, isolated from vineyard.</title>
        <authorList>
            <person name="Lin S.-Y."/>
            <person name="Tsai C.-F."/>
            <person name="Young C.-C."/>
        </authorList>
    </citation>
    <scope>NUCLEOTIDE SEQUENCE [LARGE SCALE GENOMIC DNA]</scope>
    <source>
        <strain evidence="6 7">CC-CFT640</strain>
    </source>
</reference>
<keyword evidence="2" id="KW-0805">Transcription regulation</keyword>
<keyword evidence="1 4" id="KW-0597">Phosphoprotein</keyword>
<dbReference type="SUPFAM" id="SSF46785">
    <property type="entry name" value="Winged helix' DNA-binding domain"/>
    <property type="match status" value="1"/>
</dbReference>
<evidence type="ECO:0000256" key="4">
    <source>
        <dbReference type="PROSITE-ProRule" id="PRU00169"/>
    </source>
</evidence>
<dbReference type="AlphaFoldDB" id="A0A5C8PQ07"/>
<dbReference type="Proteomes" id="UP000321638">
    <property type="component" value="Unassembled WGS sequence"/>
</dbReference>
<evidence type="ECO:0000313" key="6">
    <source>
        <dbReference type="EMBL" id="TXL77169.1"/>
    </source>
</evidence>
<dbReference type="PANTHER" id="PTHR44591">
    <property type="entry name" value="STRESS RESPONSE REGULATOR PROTEIN 1"/>
    <property type="match status" value="1"/>
</dbReference>
<dbReference type="GO" id="GO:0000160">
    <property type="term" value="P:phosphorelay signal transduction system"/>
    <property type="evidence" value="ECO:0007669"/>
    <property type="project" value="InterPro"/>
</dbReference>
<comment type="caution">
    <text evidence="6">The sequence shown here is derived from an EMBL/GenBank/DDBJ whole genome shotgun (WGS) entry which is preliminary data.</text>
</comment>
<dbReference type="PANTHER" id="PTHR44591:SF3">
    <property type="entry name" value="RESPONSE REGULATORY DOMAIN-CONTAINING PROTEIN"/>
    <property type="match status" value="1"/>
</dbReference>
<dbReference type="Gene3D" id="1.10.10.10">
    <property type="entry name" value="Winged helix-like DNA-binding domain superfamily/Winged helix DNA-binding domain"/>
    <property type="match status" value="1"/>
</dbReference>
<keyword evidence="7" id="KW-1185">Reference proteome</keyword>
<evidence type="ECO:0000256" key="3">
    <source>
        <dbReference type="ARBA" id="ARBA00023163"/>
    </source>
</evidence>
<dbReference type="SUPFAM" id="SSF52172">
    <property type="entry name" value="CheY-like"/>
    <property type="match status" value="1"/>
</dbReference>
<dbReference type="InterPro" id="IPR050595">
    <property type="entry name" value="Bact_response_regulator"/>
</dbReference>
<protein>
    <submittedName>
        <fullName evidence="6">Response regulator</fullName>
    </submittedName>
</protein>
<organism evidence="6 7">
    <name type="scientific">Vineibacter terrae</name>
    <dbReference type="NCBI Taxonomy" id="2586908"/>
    <lineage>
        <taxon>Bacteria</taxon>
        <taxon>Pseudomonadati</taxon>
        <taxon>Pseudomonadota</taxon>
        <taxon>Alphaproteobacteria</taxon>
        <taxon>Hyphomicrobiales</taxon>
        <taxon>Vineibacter</taxon>
    </lineage>
</organism>
<dbReference type="Pfam" id="PF00072">
    <property type="entry name" value="Response_reg"/>
    <property type="match status" value="1"/>
</dbReference>
<dbReference type="EMBL" id="VDUZ01000009">
    <property type="protein sequence ID" value="TXL77169.1"/>
    <property type="molecule type" value="Genomic_DNA"/>
</dbReference>
<dbReference type="InterPro" id="IPR011006">
    <property type="entry name" value="CheY-like_superfamily"/>
</dbReference>
<evidence type="ECO:0000256" key="1">
    <source>
        <dbReference type="ARBA" id="ARBA00022553"/>
    </source>
</evidence>
<keyword evidence="3" id="KW-0804">Transcription</keyword>
<sequence>MTALSAHSSANDAPVALIVDDEAACSTEIAEFLTRHRIPSRGVSSVAEAREALAKWNSIRVLISDIRMPGMSGFDFAADVSATYASNHTLHLLFMTGEATVDSAVKALRLGASDFLTKPLRPRDVVQRVEQLLSAPAVAAPAPAPAEAPSKTDDALAAQARWLMQERRYRLARERVMGARFSDEPGWNMLMELMHARLSGQQVPVSALCAASGVPQTSALRRLSDLMADGYVVKERDPKDARRIWVALTDRAIEMVSKIVSQVSIVH</sequence>
<dbReference type="Pfam" id="PF12802">
    <property type="entry name" value="MarR_2"/>
    <property type="match status" value="1"/>
</dbReference>
<dbReference type="SMART" id="SM00448">
    <property type="entry name" value="REC"/>
    <property type="match status" value="1"/>
</dbReference>
<dbReference type="InterPro" id="IPR036388">
    <property type="entry name" value="WH-like_DNA-bd_sf"/>
</dbReference>
<dbReference type="GO" id="GO:0003700">
    <property type="term" value="F:DNA-binding transcription factor activity"/>
    <property type="evidence" value="ECO:0007669"/>
    <property type="project" value="InterPro"/>
</dbReference>
<evidence type="ECO:0000259" key="5">
    <source>
        <dbReference type="PROSITE" id="PS50110"/>
    </source>
</evidence>
<accession>A0A5C8PQ07</accession>
<dbReference type="PROSITE" id="PS50110">
    <property type="entry name" value="RESPONSE_REGULATORY"/>
    <property type="match status" value="1"/>
</dbReference>
<evidence type="ECO:0000256" key="2">
    <source>
        <dbReference type="ARBA" id="ARBA00023015"/>
    </source>
</evidence>
<dbReference type="InterPro" id="IPR036390">
    <property type="entry name" value="WH_DNA-bd_sf"/>
</dbReference>
<dbReference type="CDD" id="cd00156">
    <property type="entry name" value="REC"/>
    <property type="match status" value="1"/>
</dbReference>
<dbReference type="Gene3D" id="3.40.50.2300">
    <property type="match status" value="1"/>
</dbReference>
<dbReference type="InterPro" id="IPR001789">
    <property type="entry name" value="Sig_transdc_resp-reg_receiver"/>
</dbReference>
<name>A0A5C8PQ07_9HYPH</name>
<dbReference type="OrthoDB" id="7243049at2"/>
<dbReference type="InterPro" id="IPR000835">
    <property type="entry name" value="HTH_MarR-typ"/>
</dbReference>
<gene>
    <name evidence="6" type="ORF">FHP25_10415</name>
</gene>